<gene>
    <name evidence="4" type="ORF">SAMN05444515_103177</name>
</gene>
<name>A0A1H7IPV7_9GAMM</name>
<dbReference type="Pfam" id="PF00578">
    <property type="entry name" value="AhpC-TSA"/>
    <property type="match status" value="1"/>
</dbReference>
<dbReference type="Gene3D" id="3.40.30.10">
    <property type="entry name" value="Glutaredoxin"/>
    <property type="match status" value="1"/>
</dbReference>
<accession>A0A1H7IPV7</accession>
<dbReference type="InterPro" id="IPR050553">
    <property type="entry name" value="Thioredoxin_ResA/DsbE_sf"/>
</dbReference>
<dbReference type="EMBL" id="FOAA01000003">
    <property type="protein sequence ID" value="SEK62775.1"/>
    <property type="molecule type" value="Genomic_DNA"/>
</dbReference>
<reference evidence="5" key="1">
    <citation type="submission" date="2016-10" db="EMBL/GenBank/DDBJ databases">
        <authorList>
            <person name="Varghese N."/>
            <person name="Submissions S."/>
        </authorList>
    </citation>
    <scope>NUCLEOTIDE SEQUENCE [LARGE SCALE GENOMIC DNA]</scope>
    <source>
        <strain evidence="5">DSM 241</strain>
    </source>
</reference>
<dbReference type="InterPro" id="IPR017937">
    <property type="entry name" value="Thioredoxin_CS"/>
</dbReference>
<dbReference type="GO" id="GO:0015036">
    <property type="term" value="F:disulfide oxidoreductase activity"/>
    <property type="evidence" value="ECO:0007669"/>
    <property type="project" value="UniProtKB-ARBA"/>
</dbReference>
<dbReference type="RefSeq" id="WP_090251555.1">
    <property type="nucleotide sequence ID" value="NZ_FOAA01000003.1"/>
</dbReference>
<keyword evidence="1" id="KW-0676">Redox-active center</keyword>
<dbReference type="InterPro" id="IPR036249">
    <property type="entry name" value="Thioredoxin-like_sf"/>
</dbReference>
<protein>
    <submittedName>
        <fullName evidence="4">Peroxiredoxin</fullName>
    </submittedName>
</protein>
<dbReference type="CDD" id="cd02966">
    <property type="entry name" value="TlpA_like_family"/>
    <property type="match status" value="1"/>
</dbReference>
<dbReference type="PANTHER" id="PTHR42852">
    <property type="entry name" value="THIOL:DISULFIDE INTERCHANGE PROTEIN DSBE"/>
    <property type="match status" value="1"/>
</dbReference>
<sequence>MTPRHLLTPLLSLALIAGGMTLTATSLAPAAAQADSGLTGGGMQGQQRPDFKLPDMDGESRHISEWDDRVVLVNFWATWCPPCRKEMPLFVEIQEEYEEQGLTIVGVALDEHQAVSDFIDTYGINFPVLIGEDAAMDVASAYGNRYGSLPYSVLLDRDGKVRYIHAGELKRGTLEREMKPLL</sequence>
<feature type="chain" id="PRO_5011536676" evidence="2">
    <location>
        <begin position="31"/>
        <end position="182"/>
    </location>
</feature>
<dbReference type="InterPro" id="IPR000866">
    <property type="entry name" value="AhpC/TSA"/>
</dbReference>
<dbReference type="OrthoDB" id="9788279at2"/>
<proteinExistence type="predicted"/>
<keyword evidence="5" id="KW-1185">Reference proteome</keyword>
<evidence type="ECO:0000256" key="2">
    <source>
        <dbReference type="SAM" id="SignalP"/>
    </source>
</evidence>
<feature type="signal peptide" evidence="2">
    <location>
        <begin position="1"/>
        <end position="30"/>
    </location>
</feature>
<feature type="domain" description="Thioredoxin" evidence="3">
    <location>
        <begin position="42"/>
        <end position="182"/>
    </location>
</feature>
<dbReference type="STRING" id="1396821.SAMN05444515_103177"/>
<evidence type="ECO:0000313" key="4">
    <source>
        <dbReference type="EMBL" id="SEK62775.1"/>
    </source>
</evidence>
<organism evidence="4 5">
    <name type="scientific">Ectothiorhodospira marina</name>
    <dbReference type="NCBI Taxonomy" id="1396821"/>
    <lineage>
        <taxon>Bacteria</taxon>
        <taxon>Pseudomonadati</taxon>
        <taxon>Pseudomonadota</taxon>
        <taxon>Gammaproteobacteria</taxon>
        <taxon>Chromatiales</taxon>
        <taxon>Ectothiorhodospiraceae</taxon>
        <taxon>Ectothiorhodospira</taxon>
    </lineage>
</organism>
<dbReference type="PANTHER" id="PTHR42852:SF17">
    <property type="entry name" value="THIOREDOXIN-LIKE PROTEIN HI_1115"/>
    <property type="match status" value="1"/>
</dbReference>
<dbReference type="PROSITE" id="PS00194">
    <property type="entry name" value="THIOREDOXIN_1"/>
    <property type="match status" value="1"/>
</dbReference>
<evidence type="ECO:0000259" key="3">
    <source>
        <dbReference type="PROSITE" id="PS51352"/>
    </source>
</evidence>
<dbReference type="AlphaFoldDB" id="A0A1H7IPV7"/>
<dbReference type="SUPFAM" id="SSF52833">
    <property type="entry name" value="Thioredoxin-like"/>
    <property type="match status" value="1"/>
</dbReference>
<keyword evidence="2" id="KW-0732">Signal</keyword>
<dbReference type="InterPro" id="IPR013766">
    <property type="entry name" value="Thioredoxin_domain"/>
</dbReference>
<evidence type="ECO:0000256" key="1">
    <source>
        <dbReference type="ARBA" id="ARBA00023284"/>
    </source>
</evidence>
<dbReference type="PROSITE" id="PS51352">
    <property type="entry name" value="THIOREDOXIN_2"/>
    <property type="match status" value="1"/>
</dbReference>
<dbReference type="GO" id="GO:0016209">
    <property type="term" value="F:antioxidant activity"/>
    <property type="evidence" value="ECO:0007669"/>
    <property type="project" value="InterPro"/>
</dbReference>
<evidence type="ECO:0000313" key="5">
    <source>
        <dbReference type="Proteomes" id="UP000199256"/>
    </source>
</evidence>
<dbReference type="Proteomes" id="UP000199256">
    <property type="component" value="Unassembled WGS sequence"/>
</dbReference>